<evidence type="ECO:0000313" key="3">
    <source>
        <dbReference type="Proteomes" id="UP000030669"/>
    </source>
</evidence>
<dbReference type="AlphaFoldDB" id="S7QF10"/>
<dbReference type="OMA" id="ATIGNRQ"/>
<organism evidence="2 3">
    <name type="scientific">Gloeophyllum trabeum (strain ATCC 11539 / FP-39264 / Madison 617)</name>
    <name type="common">Brown rot fungus</name>
    <dbReference type="NCBI Taxonomy" id="670483"/>
    <lineage>
        <taxon>Eukaryota</taxon>
        <taxon>Fungi</taxon>
        <taxon>Dikarya</taxon>
        <taxon>Basidiomycota</taxon>
        <taxon>Agaricomycotina</taxon>
        <taxon>Agaricomycetes</taxon>
        <taxon>Gloeophyllales</taxon>
        <taxon>Gloeophyllaceae</taxon>
        <taxon>Gloeophyllum</taxon>
    </lineage>
</organism>
<dbReference type="Pfam" id="PF20236">
    <property type="entry name" value="DUF6593"/>
    <property type="match status" value="1"/>
</dbReference>
<protein>
    <recommendedName>
        <fullName evidence="1">DUF6593 domain-containing protein</fullName>
    </recommendedName>
</protein>
<gene>
    <name evidence="2" type="ORF">GLOTRDRAFT_35791</name>
</gene>
<dbReference type="InterPro" id="IPR046528">
    <property type="entry name" value="DUF6593"/>
</dbReference>
<evidence type="ECO:0000313" key="2">
    <source>
        <dbReference type="EMBL" id="EPQ58416.1"/>
    </source>
</evidence>
<dbReference type="KEGG" id="gtr:GLOTRDRAFT_35791"/>
<evidence type="ECO:0000259" key="1">
    <source>
        <dbReference type="Pfam" id="PF20236"/>
    </source>
</evidence>
<proteinExistence type="predicted"/>
<feature type="domain" description="DUF6593" evidence="1">
    <location>
        <begin position="14"/>
        <end position="133"/>
    </location>
</feature>
<dbReference type="EMBL" id="KB469298">
    <property type="protein sequence ID" value="EPQ58416.1"/>
    <property type="molecule type" value="Genomic_DNA"/>
</dbReference>
<accession>S7QF10</accession>
<dbReference type="eggNOG" id="ENOG502SR3B">
    <property type="taxonomic scope" value="Eukaryota"/>
</dbReference>
<dbReference type="RefSeq" id="XP_007862856.1">
    <property type="nucleotide sequence ID" value="XM_007864665.1"/>
</dbReference>
<dbReference type="OrthoDB" id="3183898at2759"/>
<dbReference type="HOGENOM" id="CLU_104312_1_0_1"/>
<dbReference type="Proteomes" id="UP000030669">
    <property type="component" value="Unassembled WGS sequence"/>
</dbReference>
<reference evidence="2 3" key="1">
    <citation type="journal article" date="2012" name="Science">
        <title>The Paleozoic origin of enzymatic lignin decomposition reconstructed from 31 fungal genomes.</title>
        <authorList>
            <person name="Floudas D."/>
            <person name="Binder M."/>
            <person name="Riley R."/>
            <person name="Barry K."/>
            <person name="Blanchette R.A."/>
            <person name="Henrissat B."/>
            <person name="Martinez A.T."/>
            <person name="Otillar R."/>
            <person name="Spatafora J.W."/>
            <person name="Yadav J.S."/>
            <person name="Aerts A."/>
            <person name="Benoit I."/>
            <person name="Boyd A."/>
            <person name="Carlson A."/>
            <person name="Copeland A."/>
            <person name="Coutinho P.M."/>
            <person name="de Vries R.P."/>
            <person name="Ferreira P."/>
            <person name="Findley K."/>
            <person name="Foster B."/>
            <person name="Gaskell J."/>
            <person name="Glotzer D."/>
            <person name="Gorecki P."/>
            <person name="Heitman J."/>
            <person name="Hesse C."/>
            <person name="Hori C."/>
            <person name="Igarashi K."/>
            <person name="Jurgens J.A."/>
            <person name="Kallen N."/>
            <person name="Kersten P."/>
            <person name="Kohler A."/>
            <person name="Kuees U."/>
            <person name="Kumar T.K.A."/>
            <person name="Kuo A."/>
            <person name="LaButti K."/>
            <person name="Larrondo L.F."/>
            <person name="Lindquist E."/>
            <person name="Ling A."/>
            <person name="Lombard V."/>
            <person name="Lucas S."/>
            <person name="Lundell T."/>
            <person name="Martin R."/>
            <person name="McLaughlin D.J."/>
            <person name="Morgenstern I."/>
            <person name="Morin E."/>
            <person name="Murat C."/>
            <person name="Nagy L.G."/>
            <person name="Nolan M."/>
            <person name="Ohm R.A."/>
            <person name="Patyshakuliyeva A."/>
            <person name="Rokas A."/>
            <person name="Ruiz-Duenas F.J."/>
            <person name="Sabat G."/>
            <person name="Salamov A."/>
            <person name="Samejima M."/>
            <person name="Schmutz J."/>
            <person name="Slot J.C."/>
            <person name="St John F."/>
            <person name="Stenlid J."/>
            <person name="Sun H."/>
            <person name="Sun S."/>
            <person name="Syed K."/>
            <person name="Tsang A."/>
            <person name="Wiebenga A."/>
            <person name="Young D."/>
            <person name="Pisabarro A."/>
            <person name="Eastwood D.C."/>
            <person name="Martin F."/>
            <person name="Cullen D."/>
            <person name="Grigoriev I.V."/>
            <person name="Hibbett D.S."/>
        </authorList>
    </citation>
    <scope>NUCLEOTIDE SEQUENCE [LARGE SCALE GENOMIC DNA]</scope>
    <source>
        <strain evidence="2 3">ATCC 11539</strain>
    </source>
</reference>
<sequence length="175" mass="19738">MSQPVYKLYFTGRDDPRNGCIVIGEDTKPIFFRFDTPDIFMGNARTAVTKGNGDMVAFFEWTGTSHPGSATIIGDRQIPMGRLVMTNLPFTPPGSRVFESSRGGRYAWRKPGNGSNAYDVRRDPPVPIGIYRRFVQWTPIGPSYAYMQYTFDDDVLLLDSLLALSLNRWLDLQGL</sequence>
<dbReference type="GeneID" id="19305655"/>
<name>S7QF10_GLOTA</name>
<keyword evidence="3" id="KW-1185">Reference proteome</keyword>